<proteinExistence type="inferred from homology"/>
<evidence type="ECO:0000259" key="16">
    <source>
        <dbReference type="PROSITE" id="PS51192"/>
    </source>
</evidence>
<gene>
    <name evidence="18" type="ORF">SAMN04488104_10227</name>
</gene>
<evidence type="ECO:0000256" key="15">
    <source>
        <dbReference type="RuleBase" id="RU363016"/>
    </source>
</evidence>
<evidence type="ECO:0000256" key="13">
    <source>
        <dbReference type="ARBA" id="ARBA00034808"/>
    </source>
</evidence>
<dbReference type="InterPro" id="IPR001650">
    <property type="entry name" value="Helicase_C-like"/>
</dbReference>
<dbReference type="AlphaFoldDB" id="A0A1G6TEW7"/>
<comment type="catalytic activity">
    <reaction evidence="14 15">
        <text>ATP + H2O = ADP + phosphate + H(+)</text>
        <dbReference type="Rhea" id="RHEA:13065"/>
        <dbReference type="ChEBI" id="CHEBI:15377"/>
        <dbReference type="ChEBI" id="CHEBI:15378"/>
        <dbReference type="ChEBI" id="CHEBI:30616"/>
        <dbReference type="ChEBI" id="CHEBI:43474"/>
        <dbReference type="ChEBI" id="CHEBI:456216"/>
        <dbReference type="EC" id="5.6.2.4"/>
    </reaction>
</comment>
<dbReference type="Proteomes" id="UP000199060">
    <property type="component" value="Unassembled WGS sequence"/>
</dbReference>
<dbReference type="PROSITE" id="PS51194">
    <property type="entry name" value="HELICASE_CTER"/>
    <property type="match status" value="1"/>
</dbReference>
<sequence>MTGGLNCLLLKTDALPGFFETKIEFLKGVGPQKAELLNKELAIFSYGDLLQHYPFRYEDRSKFYKIRHLHAELENVQVIARIQKVELIGMGNKKRLVAHVADETGEMEMTWFKGIQWVQKKLPAGAVFIFFGKPALYGRKWSIAHPEMEPLTQSSEKRNTFQPVYSTTEKLRARFLDSKGISKIMEQLVQVSYAHIQESLPEDILTSYQLIGKREAVRQIHFPTEPSLLQNARKRLKFEEFFFLQLRLLMMKVARTDKYRGQVLDNTELLTDFYQNHIPFELTGAQKRVIREAYHDMKSGKQMNRLIQGDVGSGKTMVAFICALIAISSGAQACLMAPTEILANQHYEGLKEYADLMGMKIALLTGSVKKSSRKIIHEELLSGELKILIGTHALLEDVVQFKNLGLAIVDEQHRFGVAQRAKLWAKNEIYYPHVLVMTATPIPRTLAMTLYGDLDVSVIDELPAGRKPIQTVHRYDKDRLKVFGFLHQEIQKGRQVYIVYPLIEESETLDLKNLMDGYESIARAFPQYPLSIVNGSQKAQDKEYEMQRFVKGETKIMVATTVIEVGVNVPNASVMVIENAERFGLSQLHQLRGRVGRGAEQSYCILMSKYELSKDSRVRLETMVRTNDGFEIADVDLRLRGPGDLMGTQQSGITDLLIADLSKDAPILTLARDAAQQVLAEDPNLSLPQNQPILRQVRSQKKTAVNWSRIS</sequence>
<evidence type="ECO:0000256" key="5">
    <source>
        <dbReference type="ARBA" id="ARBA00022801"/>
    </source>
</evidence>
<evidence type="ECO:0000256" key="8">
    <source>
        <dbReference type="ARBA" id="ARBA00023125"/>
    </source>
</evidence>
<keyword evidence="19" id="KW-1185">Reference proteome</keyword>
<evidence type="ECO:0000256" key="9">
    <source>
        <dbReference type="ARBA" id="ARBA00023172"/>
    </source>
</evidence>
<protein>
    <recommendedName>
        <fullName evidence="2 15">ATP-dependent DNA helicase RecG</fullName>
        <ecNumber evidence="13 15">5.6.2.4</ecNumber>
    </recommendedName>
</protein>
<keyword evidence="7 15" id="KW-0067">ATP-binding</keyword>
<reference evidence="19" key="1">
    <citation type="submission" date="2016-10" db="EMBL/GenBank/DDBJ databases">
        <authorList>
            <person name="Varghese N."/>
            <person name="Submissions S."/>
        </authorList>
    </citation>
    <scope>NUCLEOTIDE SEQUENCE [LARGE SCALE GENOMIC DNA]</scope>
    <source>
        <strain evidence="19">DSM 23095</strain>
    </source>
</reference>
<dbReference type="CDD" id="cd17992">
    <property type="entry name" value="DEXHc_RecG"/>
    <property type="match status" value="1"/>
</dbReference>
<dbReference type="EC" id="5.6.2.4" evidence="13 15"/>
<name>A0A1G6TEW7_9BACT</name>
<dbReference type="PANTHER" id="PTHR47964:SF1">
    <property type="entry name" value="ATP-DEPENDENT DNA HELICASE HOMOLOG RECG, CHLOROPLASTIC"/>
    <property type="match status" value="1"/>
</dbReference>
<dbReference type="SMART" id="SM00490">
    <property type="entry name" value="HELICc"/>
    <property type="match status" value="1"/>
</dbReference>
<keyword evidence="8" id="KW-0238">DNA-binding</keyword>
<dbReference type="Pfam" id="PF00270">
    <property type="entry name" value="DEAD"/>
    <property type="match status" value="1"/>
</dbReference>
<feature type="domain" description="Helicase C-terminal" evidence="17">
    <location>
        <begin position="478"/>
        <end position="643"/>
    </location>
</feature>
<dbReference type="InterPro" id="IPR014001">
    <property type="entry name" value="Helicase_ATP-bd"/>
</dbReference>
<dbReference type="GO" id="GO:0006281">
    <property type="term" value="P:DNA repair"/>
    <property type="evidence" value="ECO:0007669"/>
    <property type="project" value="UniProtKB-UniRule"/>
</dbReference>
<comment type="function">
    <text evidence="15">Plays a critical role in recombination and DNA repair. Helps process Holliday junction intermediates to mature products by catalyzing branch migration. Has replication fork regression activity, unwinds stalled or blocked replication forks to make a HJ that can be resolved. Has a DNA unwinding activity characteristic of a DNA helicase with 3'-5' polarity.</text>
</comment>
<comment type="catalytic activity">
    <reaction evidence="12 15">
        <text>Couples ATP hydrolysis with the unwinding of duplex DNA by translocating in the 3'-5' direction.</text>
        <dbReference type="EC" id="5.6.2.4"/>
    </reaction>
</comment>
<dbReference type="InterPro" id="IPR045562">
    <property type="entry name" value="RecG_dom3_C"/>
</dbReference>
<evidence type="ECO:0000313" key="18">
    <source>
        <dbReference type="EMBL" id="SDD27404.1"/>
    </source>
</evidence>
<keyword evidence="6 15" id="KW-0347">Helicase</keyword>
<keyword evidence="5 15" id="KW-0378">Hydrolase</keyword>
<dbReference type="PANTHER" id="PTHR47964">
    <property type="entry name" value="ATP-DEPENDENT DNA HELICASE HOMOLOG RECG, CHLOROPLASTIC"/>
    <property type="match status" value="1"/>
</dbReference>
<evidence type="ECO:0000313" key="19">
    <source>
        <dbReference type="Proteomes" id="UP000199060"/>
    </source>
</evidence>
<dbReference type="Gene3D" id="2.40.50.140">
    <property type="entry name" value="Nucleic acid-binding proteins"/>
    <property type="match status" value="1"/>
</dbReference>
<evidence type="ECO:0000256" key="7">
    <source>
        <dbReference type="ARBA" id="ARBA00022840"/>
    </source>
</evidence>
<keyword evidence="11" id="KW-0413">Isomerase</keyword>
<evidence type="ECO:0000259" key="17">
    <source>
        <dbReference type="PROSITE" id="PS51194"/>
    </source>
</evidence>
<dbReference type="GO" id="GO:0003677">
    <property type="term" value="F:DNA binding"/>
    <property type="evidence" value="ECO:0007669"/>
    <property type="project" value="UniProtKB-KW"/>
</dbReference>
<dbReference type="Pfam" id="PF19833">
    <property type="entry name" value="RecG_dom3_C"/>
    <property type="match status" value="1"/>
</dbReference>
<dbReference type="CDD" id="cd04488">
    <property type="entry name" value="RecG_wedge_OBF"/>
    <property type="match status" value="1"/>
</dbReference>
<dbReference type="Pfam" id="PF17191">
    <property type="entry name" value="RecG_wedge"/>
    <property type="match status" value="1"/>
</dbReference>
<dbReference type="InterPro" id="IPR004609">
    <property type="entry name" value="ATP-dep_DNA_helicase_RecG"/>
</dbReference>
<dbReference type="InterPro" id="IPR033454">
    <property type="entry name" value="RecG_wedge"/>
</dbReference>
<evidence type="ECO:0000256" key="6">
    <source>
        <dbReference type="ARBA" id="ARBA00022806"/>
    </source>
</evidence>
<dbReference type="Pfam" id="PF00271">
    <property type="entry name" value="Helicase_C"/>
    <property type="match status" value="1"/>
</dbReference>
<organism evidence="18 19">
    <name type="scientific">Algoriphagus faecimaris</name>
    <dbReference type="NCBI Taxonomy" id="686796"/>
    <lineage>
        <taxon>Bacteria</taxon>
        <taxon>Pseudomonadati</taxon>
        <taxon>Bacteroidota</taxon>
        <taxon>Cytophagia</taxon>
        <taxon>Cytophagales</taxon>
        <taxon>Cyclobacteriaceae</taxon>
        <taxon>Algoriphagus</taxon>
    </lineage>
</organism>
<keyword evidence="4 15" id="KW-0227">DNA damage</keyword>
<evidence type="ECO:0000256" key="10">
    <source>
        <dbReference type="ARBA" id="ARBA00023204"/>
    </source>
</evidence>
<dbReference type="NCBIfam" id="NF008165">
    <property type="entry name" value="PRK10917.1-3"/>
    <property type="match status" value="1"/>
</dbReference>
<dbReference type="PROSITE" id="PS51192">
    <property type="entry name" value="HELICASE_ATP_BIND_1"/>
    <property type="match status" value="1"/>
</dbReference>
<evidence type="ECO:0000256" key="2">
    <source>
        <dbReference type="ARBA" id="ARBA00017846"/>
    </source>
</evidence>
<dbReference type="InterPro" id="IPR047112">
    <property type="entry name" value="RecG/Mfd"/>
</dbReference>
<dbReference type="SUPFAM" id="SSF52540">
    <property type="entry name" value="P-loop containing nucleoside triphosphate hydrolases"/>
    <property type="match status" value="2"/>
</dbReference>
<dbReference type="InterPro" id="IPR012340">
    <property type="entry name" value="NA-bd_OB-fold"/>
</dbReference>
<dbReference type="GO" id="GO:0016887">
    <property type="term" value="F:ATP hydrolysis activity"/>
    <property type="evidence" value="ECO:0007669"/>
    <property type="project" value="RHEA"/>
</dbReference>
<dbReference type="SUPFAM" id="SSF50249">
    <property type="entry name" value="Nucleic acid-binding proteins"/>
    <property type="match status" value="1"/>
</dbReference>
<keyword evidence="10 15" id="KW-0234">DNA repair</keyword>
<evidence type="ECO:0000256" key="3">
    <source>
        <dbReference type="ARBA" id="ARBA00022741"/>
    </source>
</evidence>
<dbReference type="GO" id="GO:0043138">
    <property type="term" value="F:3'-5' DNA helicase activity"/>
    <property type="evidence" value="ECO:0007669"/>
    <property type="project" value="UniProtKB-EC"/>
</dbReference>
<dbReference type="EMBL" id="FNAC01000022">
    <property type="protein sequence ID" value="SDD27404.1"/>
    <property type="molecule type" value="Genomic_DNA"/>
</dbReference>
<keyword evidence="3 15" id="KW-0547">Nucleotide-binding</keyword>
<dbReference type="InterPro" id="IPR011545">
    <property type="entry name" value="DEAD/DEAH_box_helicase_dom"/>
</dbReference>
<dbReference type="STRING" id="686796.SAMN04488104_10227"/>
<evidence type="ECO:0000256" key="1">
    <source>
        <dbReference type="ARBA" id="ARBA00007504"/>
    </source>
</evidence>
<dbReference type="Gene3D" id="3.40.50.300">
    <property type="entry name" value="P-loop containing nucleotide triphosphate hydrolases"/>
    <property type="match status" value="2"/>
</dbReference>
<dbReference type="NCBIfam" id="TIGR00643">
    <property type="entry name" value="recG"/>
    <property type="match status" value="1"/>
</dbReference>
<dbReference type="NCBIfam" id="NF008168">
    <property type="entry name" value="PRK10917.2-2"/>
    <property type="match status" value="1"/>
</dbReference>
<dbReference type="GO" id="GO:0006310">
    <property type="term" value="P:DNA recombination"/>
    <property type="evidence" value="ECO:0007669"/>
    <property type="project" value="UniProtKB-UniRule"/>
</dbReference>
<evidence type="ECO:0000256" key="4">
    <source>
        <dbReference type="ARBA" id="ARBA00022763"/>
    </source>
</evidence>
<comment type="similarity">
    <text evidence="1 15">Belongs to the helicase family. RecG subfamily.</text>
</comment>
<dbReference type="GO" id="GO:0005524">
    <property type="term" value="F:ATP binding"/>
    <property type="evidence" value="ECO:0007669"/>
    <property type="project" value="UniProtKB-KW"/>
</dbReference>
<evidence type="ECO:0000256" key="14">
    <source>
        <dbReference type="ARBA" id="ARBA00048988"/>
    </source>
</evidence>
<keyword evidence="9 15" id="KW-0233">DNA recombination</keyword>
<accession>A0A1G6TEW7</accession>
<dbReference type="SMART" id="SM00487">
    <property type="entry name" value="DEXDc"/>
    <property type="match status" value="1"/>
</dbReference>
<dbReference type="InterPro" id="IPR027417">
    <property type="entry name" value="P-loop_NTPase"/>
</dbReference>
<feature type="domain" description="Helicase ATP-binding" evidence="16">
    <location>
        <begin position="296"/>
        <end position="459"/>
    </location>
</feature>
<evidence type="ECO:0000256" key="11">
    <source>
        <dbReference type="ARBA" id="ARBA00023235"/>
    </source>
</evidence>
<evidence type="ECO:0000256" key="12">
    <source>
        <dbReference type="ARBA" id="ARBA00034617"/>
    </source>
</evidence>